<dbReference type="Proteomes" id="UP001642360">
    <property type="component" value="Unassembled WGS sequence"/>
</dbReference>
<reference evidence="2 3" key="1">
    <citation type="submission" date="2024-02" db="EMBL/GenBank/DDBJ databases">
        <authorList>
            <person name="Vignale AGUSTIN F."/>
            <person name="Sosa J E."/>
            <person name="Modenutti C."/>
        </authorList>
    </citation>
    <scope>NUCLEOTIDE SEQUENCE [LARGE SCALE GENOMIC DNA]</scope>
</reference>
<evidence type="ECO:0000313" key="2">
    <source>
        <dbReference type="EMBL" id="CAK9135944.1"/>
    </source>
</evidence>
<organism evidence="2 3">
    <name type="scientific">Ilex paraguariensis</name>
    <name type="common">yerba mate</name>
    <dbReference type="NCBI Taxonomy" id="185542"/>
    <lineage>
        <taxon>Eukaryota</taxon>
        <taxon>Viridiplantae</taxon>
        <taxon>Streptophyta</taxon>
        <taxon>Embryophyta</taxon>
        <taxon>Tracheophyta</taxon>
        <taxon>Spermatophyta</taxon>
        <taxon>Magnoliopsida</taxon>
        <taxon>eudicotyledons</taxon>
        <taxon>Gunneridae</taxon>
        <taxon>Pentapetalae</taxon>
        <taxon>asterids</taxon>
        <taxon>campanulids</taxon>
        <taxon>Aquifoliales</taxon>
        <taxon>Aquifoliaceae</taxon>
        <taxon>Ilex</taxon>
    </lineage>
</organism>
<keyword evidence="1" id="KW-0812">Transmembrane</keyword>
<proteinExistence type="predicted"/>
<keyword evidence="1" id="KW-1133">Transmembrane helix</keyword>
<name>A0ABC8QT88_9AQUA</name>
<accession>A0ABC8QT88</accession>
<feature type="transmembrane region" description="Helical" evidence="1">
    <location>
        <begin position="118"/>
        <end position="139"/>
    </location>
</feature>
<protein>
    <submittedName>
        <fullName evidence="2">Uncharacterized protein</fullName>
    </submittedName>
</protein>
<dbReference type="PANTHER" id="PTHR46431">
    <property type="entry name" value="EXPRESSED PROTEIN"/>
    <property type="match status" value="1"/>
</dbReference>
<keyword evidence="1" id="KW-0472">Membrane</keyword>
<evidence type="ECO:0000313" key="3">
    <source>
        <dbReference type="Proteomes" id="UP001642360"/>
    </source>
</evidence>
<comment type="caution">
    <text evidence="2">The sequence shown here is derived from an EMBL/GenBank/DDBJ whole genome shotgun (WGS) entry which is preliminary data.</text>
</comment>
<keyword evidence="3" id="KW-1185">Reference proteome</keyword>
<sequence>MPAKNSTGKEIFPSRALDAFLPGACASSIYLMDGLSGGILIQTLADASHDRHSLSAPQIIFNVFGFGLTVITTVIVTTYAKSRLKELQKDEELLLQGILIQTLADASHDRHSLSAPQIIFNVFGFGLTVITTVIVTTYAKSRLKELQKDEELLLQ</sequence>
<evidence type="ECO:0000256" key="1">
    <source>
        <dbReference type="SAM" id="Phobius"/>
    </source>
</evidence>
<dbReference type="AlphaFoldDB" id="A0ABC8QT88"/>
<feature type="transmembrane region" description="Helical" evidence="1">
    <location>
        <begin position="59"/>
        <end position="80"/>
    </location>
</feature>
<dbReference type="EMBL" id="CAUOFW020000726">
    <property type="protein sequence ID" value="CAK9135944.1"/>
    <property type="molecule type" value="Genomic_DNA"/>
</dbReference>
<gene>
    <name evidence="2" type="ORF">ILEXP_LOCUS2908</name>
</gene>
<dbReference type="PANTHER" id="PTHR46431:SF7">
    <property type="entry name" value="SNARE ASSOCIATED GOLGI PROTEIN FAMILY"/>
    <property type="match status" value="1"/>
</dbReference>